<keyword evidence="3" id="KW-0547">Nucleotide-binding</keyword>
<evidence type="ECO:0000256" key="3">
    <source>
        <dbReference type="ARBA" id="ARBA00022741"/>
    </source>
</evidence>
<evidence type="ECO:0000256" key="5">
    <source>
        <dbReference type="ARBA" id="ARBA00022840"/>
    </source>
</evidence>
<feature type="region of interest" description="Disordered" evidence="8">
    <location>
        <begin position="667"/>
        <end position="717"/>
    </location>
</feature>
<comment type="similarity">
    <text evidence="2">Belongs to the SNF2/RAD54 helicase family.</text>
</comment>
<proteinExistence type="inferred from homology"/>
<gene>
    <name evidence="9" type="ORF">M0813_12061</name>
</gene>
<feature type="region of interest" description="Disordered" evidence="8">
    <location>
        <begin position="853"/>
        <end position="914"/>
    </location>
</feature>
<keyword evidence="10" id="KW-1185">Reference proteome</keyword>
<keyword evidence="7" id="KW-0539">Nucleus</keyword>
<organism evidence="9 10">
    <name type="scientific">Anaeramoeba flamelloides</name>
    <dbReference type="NCBI Taxonomy" id="1746091"/>
    <lineage>
        <taxon>Eukaryota</taxon>
        <taxon>Metamonada</taxon>
        <taxon>Anaeramoebidae</taxon>
        <taxon>Anaeramoeba</taxon>
    </lineage>
</organism>
<dbReference type="Proteomes" id="UP001150062">
    <property type="component" value="Unassembled WGS sequence"/>
</dbReference>
<feature type="compositionally biased region" description="Basic and acidic residues" evidence="8">
    <location>
        <begin position="863"/>
        <end position="881"/>
    </location>
</feature>
<name>A0ABQ8ZCY4_9EUKA</name>
<evidence type="ECO:0000313" key="10">
    <source>
        <dbReference type="Proteomes" id="UP001150062"/>
    </source>
</evidence>
<keyword evidence="6" id="KW-0238">DNA-binding</keyword>
<evidence type="ECO:0000256" key="4">
    <source>
        <dbReference type="ARBA" id="ARBA00022806"/>
    </source>
</evidence>
<evidence type="ECO:0000256" key="7">
    <source>
        <dbReference type="ARBA" id="ARBA00023242"/>
    </source>
</evidence>
<feature type="compositionally biased region" description="Basic residues" evidence="8">
    <location>
        <begin position="853"/>
        <end position="862"/>
    </location>
</feature>
<dbReference type="PANTHER" id="PTHR45797:SF1">
    <property type="entry name" value="HELICASE ARIP4"/>
    <property type="match status" value="1"/>
</dbReference>
<protein>
    <submittedName>
        <fullName evidence="9">Retinitis pigmentosa 1-like 1 protein</fullName>
    </submittedName>
</protein>
<dbReference type="InterPro" id="IPR044574">
    <property type="entry name" value="ARIP4-like"/>
</dbReference>
<sequence>MFNKIPEKELNKLETQYSMKFSKLLGKDIKVSVFDNKKNLTVSTLEILTTTNGHFLFGRLFEIFHKFVHEFDLKKHLVPLFSSIVIIPPESIEKEELKNLKKEEFLKKQKQKEKEQGNKKEEKENNKEEQGNDKEEQENKKEEQEDNKEEQENDKKKQENNKEKQENNKEEKENNKEEHEKEKEEKKKEKDFRIANLKTKRQRNNKPKTSIHFEGSIENLFEFNQTIIKLKEGVLKIYLAFENGIISLPKKRVFQRMLMLSLKLLPGFSNFINNSCLSRSQQTLDRLFDQSISDPKYKKYNKTKIELELDLDSFLRMGNKYEIYNCFERVCANNGFESFTSVVAAFQFAIEVGNVDPLILQKMIKKVVIGNIPFSKIDKQIWIDSTNTLYCRSSFLSSVGILKYYEIYPILQQLNNLYLLNQKRLSLGQDLDKQFLNAKVDFLRDVTNSCIIRDFGCLKYLQYIFSYPSEKDPLFSLSNYDQKMYLKGAKSYLKHYVNNLEKNKQIPEFTISALPIVKINKRGTKTERLMIITNKSIHTSNYNYKSKKHKSKSVHRLPHVYYDFIYTGKLVSENTNQSQILKINDYAIRYITTQRIAPLSQKIKKVLKNIDQEKTLSLYEKLAQIQFKDWKHKLNDCLIPQAKYYTVSNCFYLMSKFFIKLQSNNNNNDNNNDNDNNDNSNNDNNNDNDNNNNNNKNNNKNNNRNNNNNNNNNGKNQNKFMLKIGQYKNINIIHLLLLIAENFNNKTENILIKLVGGNNFKPPIILKQLFYLLKKKKQLDFTYPRKVSLIKFLKLTLQKIRKYKRENENKKNYKPIYFKFPKPQPIKVSKLILRIYNSLLQYKKIESKRKKTEKKIKKKLFKKSNENGNKNENENENDRKSRNLSNSDENFNSDSDSGSGSGSGSGTGSDSSSDLEYNSDIEFNLNSDDIDDEFLKMKNNNADLEQFDEQLLFLKKFNKKKNNNNTQNKQINLNSTFSEINIKGLKKLPNVFKILKVIHKAIENIDQLLEFPEPNEIDMEIVIKQLALSIGKLDLPPLRLSDIGEEFIIPEFEDEGKQNFTQVFKPAKRPLYQELTFSPLIKNEEIEQYPKLSKKNTFKYYTLQIAWMMRGINLSYNAPIVISPVYEHDVYYKKTTAGGLANKLGLRKKKKKLK</sequence>
<feature type="compositionally biased region" description="Basic and acidic residues" evidence="8">
    <location>
        <begin position="108"/>
        <end position="143"/>
    </location>
</feature>
<evidence type="ECO:0000313" key="9">
    <source>
        <dbReference type="EMBL" id="KAJ6254752.1"/>
    </source>
</evidence>
<feature type="region of interest" description="Disordered" evidence="8">
    <location>
        <begin position="108"/>
        <end position="194"/>
    </location>
</feature>
<dbReference type="PANTHER" id="PTHR45797">
    <property type="entry name" value="RAD54-LIKE"/>
    <property type="match status" value="1"/>
</dbReference>
<reference evidence="9" key="1">
    <citation type="submission" date="2022-08" db="EMBL/GenBank/DDBJ databases">
        <title>Novel sulfate-reducing endosymbionts in the free-living metamonad Anaeramoeba.</title>
        <authorList>
            <person name="Jerlstrom-Hultqvist J."/>
            <person name="Cepicka I."/>
            <person name="Gallot-Lavallee L."/>
            <person name="Salas-Leiva D."/>
            <person name="Curtis B.A."/>
            <person name="Zahonova K."/>
            <person name="Pipaliya S."/>
            <person name="Dacks J."/>
            <person name="Roger A.J."/>
        </authorList>
    </citation>
    <scope>NUCLEOTIDE SEQUENCE</scope>
    <source>
        <strain evidence="9">Schooner1</strain>
    </source>
</reference>
<dbReference type="EMBL" id="JAOAOG010000017">
    <property type="protein sequence ID" value="KAJ6254752.1"/>
    <property type="molecule type" value="Genomic_DNA"/>
</dbReference>
<feature type="compositionally biased region" description="Basic and acidic residues" evidence="8">
    <location>
        <begin position="153"/>
        <end position="193"/>
    </location>
</feature>
<evidence type="ECO:0000256" key="6">
    <source>
        <dbReference type="ARBA" id="ARBA00023125"/>
    </source>
</evidence>
<comment type="caution">
    <text evidence="9">The sequence shown here is derived from an EMBL/GenBank/DDBJ whole genome shotgun (WGS) entry which is preliminary data.</text>
</comment>
<keyword evidence="4" id="KW-0378">Hydrolase</keyword>
<accession>A0ABQ8ZCY4</accession>
<keyword evidence="5" id="KW-0067">ATP-binding</keyword>
<keyword evidence="4" id="KW-0347">Helicase</keyword>
<comment type="subcellular location">
    <subcellularLocation>
        <location evidence="1">Nucleus</location>
    </subcellularLocation>
</comment>
<evidence type="ECO:0000256" key="8">
    <source>
        <dbReference type="SAM" id="MobiDB-lite"/>
    </source>
</evidence>
<evidence type="ECO:0000256" key="2">
    <source>
        <dbReference type="ARBA" id="ARBA00007025"/>
    </source>
</evidence>
<evidence type="ECO:0000256" key="1">
    <source>
        <dbReference type="ARBA" id="ARBA00004123"/>
    </source>
</evidence>